<keyword evidence="10" id="KW-0624">Polysaccharide degradation</keyword>
<feature type="domain" description="CBM6" evidence="13">
    <location>
        <begin position="318"/>
        <end position="442"/>
    </location>
</feature>
<dbReference type="EMBL" id="WCTR01000002">
    <property type="protein sequence ID" value="KAB4215348.1"/>
    <property type="molecule type" value="Genomic_DNA"/>
</dbReference>
<proteinExistence type="inferred from homology"/>
<feature type="site" description="Important for catalytic activity, responsible for pKa modulation of the active site Glu and correct orientation of both the proton donor and substrate" evidence="11">
    <location>
        <position position="156"/>
    </location>
</feature>
<keyword evidence="9 14" id="KW-0326">Glycosidase</keyword>
<sequence length="838" mass="95862">MKNKLLLSVAIFLCLMAGRAQAQNPIIRDQFSADPTARVFDGKIYLYPSHDIPSPIERLKEWFCMADYHVFSSDDLAHWEDHGVIVSQERIPWARPDAYSMWAPDCVCKDGKYYFYFPATPRGVEKGFAVGVAVSDKPSGPFMPQMRPIEGVDGIDPCVLTDKDGQSYIYWAGRGMMMAKLKDNMVELASEPVPVPGLPDGFKEGPFVFEREGKYYFTFPWVRDKTETLAYGMGDSPMGPFEFKGIIMDESPVDCWTNHHSIVEYRGQWYLFYHHNDYSPHFDKNRSVCVDSLFFNADGTIRKVIPTLRGVGITDARTRIRIDRYSSISPAGISIAFLDEAEPFKGWKTIFGKKNAWLQYNKVDFGNEKVQELVVRTRSLSGGVLQVRTGKNGKPVATVSIPRSKEWVESRVPVVSAPTGVNDLHVSLLKGSQVEVDWIGFDALPWEEGAFKTREYRNLFAEVGYKQDDIDAKLKEVFDGVFYGPDKVYFEVGDSMAYISDIKNHDVRTEGMSYGMMIAVQFDRKDIFDRLWRWGKKYMQHQDGPLKGYFAWSCRTDGIRNAQGPASDGELYYVTSLIFASNRWGNDTGIDYLAEAKNILDCSMQKAGMDRVAPFINLEQKLITFTPDPWGERFTDPSYHLPAFYEVWARWADDGRAGFWRECARRSREYLHRSIHPETGLNPDYNNYDGTLLGSDRIIGDAFRFDSWRVPMNIALDYSWACEDAEWQREYGNRIQNFLYGQGIDTFVDQYNVDGTPVKEILGAGAHKQLRHSLGLVATAAAVSLTCTHNKSREFIHRLWNAEHVPYEDGYFDAYYDGLLRLFAFMHLSGNYRIIFPE</sequence>
<dbReference type="Pfam" id="PF03422">
    <property type="entry name" value="CBM_6"/>
    <property type="match status" value="1"/>
</dbReference>
<dbReference type="InterPro" id="IPR052176">
    <property type="entry name" value="Glycosyl_Hydrlase_43_Enz"/>
</dbReference>
<dbReference type="Pfam" id="PF01270">
    <property type="entry name" value="Glyco_hydro_8"/>
    <property type="match status" value="1"/>
</dbReference>
<dbReference type="InterPro" id="IPR005084">
    <property type="entry name" value="CBM6"/>
</dbReference>
<keyword evidence="5" id="KW-0858">Xylan degradation</keyword>
<dbReference type="SUPFAM" id="SSF75005">
    <property type="entry name" value="Arabinanase/levansucrase/invertase"/>
    <property type="match status" value="1"/>
</dbReference>
<accession>A0A174MC68</accession>
<dbReference type="CDD" id="cd04084">
    <property type="entry name" value="CBM6_xylanase-like"/>
    <property type="match status" value="1"/>
</dbReference>
<reference evidence="14 16" key="1">
    <citation type="submission" date="2015-09" db="EMBL/GenBank/DDBJ databases">
        <authorList>
            <consortium name="Pathogen Informatics"/>
        </authorList>
    </citation>
    <scope>NUCLEOTIDE SEQUENCE [LARGE SCALE GENOMIC DNA]</scope>
    <source>
        <strain evidence="14 16">2789STDY5834847</strain>
    </source>
</reference>
<dbReference type="EMBL" id="CZAF01000009">
    <property type="protein sequence ID" value="CUP33904.1"/>
    <property type="molecule type" value="Genomic_DNA"/>
</dbReference>
<protein>
    <recommendedName>
        <fullName evidence="4">cellulase</fullName>
        <ecNumber evidence="4">3.2.1.4</ecNumber>
    </recommendedName>
</protein>
<dbReference type="RefSeq" id="WP_005834406.1">
    <property type="nucleotide sequence ID" value="NZ_CAXVKF010000010.1"/>
</dbReference>
<dbReference type="AlphaFoldDB" id="A0A174MC68"/>
<evidence type="ECO:0000313" key="14">
    <source>
        <dbReference type="EMBL" id="CUP33904.1"/>
    </source>
</evidence>
<keyword evidence="6 14" id="KW-0378">Hydrolase</keyword>
<evidence type="ECO:0000313" key="17">
    <source>
        <dbReference type="Proteomes" id="UP000466952"/>
    </source>
</evidence>
<dbReference type="GO" id="GO:0008810">
    <property type="term" value="F:cellulase activity"/>
    <property type="evidence" value="ECO:0007669"/>
    <property type="project" value="UniProtKB-EC"/>
</dbReference>
<evidence type="ECO:0000256" key="7">
    <source>
        <dbReference type="ARBA" id="ARBA00023001"/>
    </source>
</evidence>
<keyword evidence="7" id="KW-0136">Cellulose degradation</keyword>
<organism evidence="14 16">
    <name type="scientific">Bacteroides uniformis</name>
    <dbReference type="NCBI Taxonomy" id="820"/>
    <lineage>
        <taxon>Bacteria</taxon>
        <taxon>Pseudomonadati</taxon>
        <taxon>Bacteroidota</taxon>
        <taxon>Bacteroidia</taxon>
        <taxon>Bacteroidales</taxon>
        <taxon>Bacteroidaceae</taxon>
        <taxon>Bacteroides</taxon>
    </lineage>
</organism>
<dbReference type="GO" id="GO:0045493">
    <property type="term" value="P:xylan catabolic process"/>
    <property type="evidence" value="ECO:0007669"/>
    <property type="project" value="UniProtKB-KW"/>
</dbReference>
<dbReference type="InterPro" id="IPR012341">
    <property type="entry name" value="6hp_glycosidase-like_sf"/>
</dbReference>
<evidence type="ECO:0000313" key="16">
    <source>
        <dbReference type="Proteomes" id="UP000095614"/>
    </source>
</evidence>
<dbReference type="SUPFAM" id="SSF49785">
    <property type="entry name" value="Galactose-binding domain-like"/>
    <property type="match status" value="1"/>
</dbReference>
<keyword evidence="8" id="KW-0119">Carbohydrate metabolism</keyword>
<dbReference type="Proteomes" id="UP000466952">
    <property type="component" value="Unassembled WGS sequence"/>
</dbReference>
<dbReference type="Gene3D" id="2.115.10.20">
    <property type="entry name" value="Glycosyl hydrolase domain, family 43"/>
    <property type="match status" value="1"/>
</dbReference>
<dbReference type="SUPFAM" id="SSF48208">
    <property type="entry name" value="Six-hairpin glycosidases"/>
    <property type="match status" value="1"/>
</dbReference>
<dbReference type="GO" id="GO:0030245">
    <property type="term" value="P:cellulose catabolic process"/>
    <property type="evidence" value="ECO:0007669"/>
    <property type="project" value="UniProtKB-KW"/>
</dbReference>
<evidence type="ECO:0000313" key="15">
    <source>
        <dbReference type="EMBL" id="KAB4215348.1"/>
    </source>
</evidence>
<feature type="chain" id="PRO_5041525079" description="cellulase" evidence="12">
    <location>
        <begin position="23"/>
        <end position="838"/>
    </location>
</feature>
<comment type="similarity">
    <text evidence="2">Belongs to the glycosyl hydrolase 8 (cellulase D) family.</text>
</comment>
<evidence type="ECO:0000256" key="3">
    <source>
        <dbReference type="ARBA" id="ARBA00009865"/>
    </source>
</evidence>
<dbReference type="PANTHER" id="PTHR43772:SF2">
    <property type="entry name" value="PUTATIVE (AFU_ORTHOLOGUE AFUA_2G04480)-RELATED"/>
    <property type="match status" value="1"/>
</dbReference>
<evidence type="ECO:0000256" key="11">
    <source>
        <dbReference type="PIRSR" id="PIRSR606710-2"/>
    </source>
</evidence>
<evidence type="ECO:0000256" key="9">
    <source>
        <dbReference type="ARBA" id="ARBA00023295"/>
    </source>
</evidence>
<comment type="catalytic activity">
    <reaction evidence="1">
        <text>Endohydrolysis of (1-&gt;4)-beta-D-glucosidic linkages in cellulose, lichenin and cereal beta-D-glucans.</text>
        <dbReference type="EC" id="3.2.1.4"/>
    </reaction>
</comment>
<evidence type="ECO:0000256" key="2">
    <source>
        <dbReference type="ARBA" id="ARBA00009209"/>
    </source>
</evidence>
<dbReference type="InterPro" id="IPR002037">
    <property type="entry name" value="Glyco_hydro_8"/>
</dbReference>
<evidence type="ECO:0000256" key="10">
    <source>
        <dbReference type="ARBA" id="ARBA00023326"/>
    </source>
</evidence>
<keyword evidence="12" id="KW-0732">Signal</keyword>
<comment type="similarity">
    <text evidence="3">Belongs to the glycosyl hydrolase 43 family.</text>
</comment>
<evidence type="ECO:0000259" key="13">
    <source>
        <dbReference type="PROSITE" id="PS51175"/>
    </source>
</evidence>
<gene>
    <name evidence="14" type="ORF">ERS852462_03307</name>
    <name evidence="15" type="ORF">GAP55_02970</name>
</gene>
<dbReference type="Pfam" id="PF04616">
    <property type="entry name" value="Glyco_hydro_43"/>
    <property type="match status" value="1"/>
</dbReference>
<evidence type="ECO:0000256" key="1">
    <source>
        <dbReference type="ARBA" id="ARBA00000966"/>
    </source>
</evidence>
<evidence type="ECO:0000256" key="4">
    <source>
        <dbReference type="ARBA" id="ARBA00012601"/>
    </source>
</evidence>
<dbReference type="CDD" id="cd08990">
    <property type="entry name" value="GH43_AXH_like"/>
    <property type="match status" value="1"/>
</dbReference>
<evidence type="ECO:0000256" key="6">
    <source>
        <dbReference type="ARBA" id="ARBA00022801"/>
    </source>
</evidence>
<dbReference type="Proteomes" id="UP000095614">
    <property type="component" value="Unassembled WGS sequence"/>
</dbReference>
<dbReference type="InterPro" id="IPR023296">
    <property type="entry name" value="Glyco_hydro_beta-prop_sf"/>
</dbReference>
<name>A0A174MC68_BACUN</name>
<dbReference type="GO" id="GO:0030246">
    <property type="term" value="F:carbohydrate binding"/>
    <property type="evidence" value="ECO:0007669"/>
    <property type="project" value="InterPro"/>
</dbReference>
<reference evidence="15 17" key="2">
    <citation type="journal article" date="2019" name="Nat. Med.">
        <title>A library of human gut bacterial isolates paired with longitudinal multiomics data enables mechanistic microbiome research.</title>
        <authorList>
            <person name="Poyet M."/>
            <person name="Groussin M."/>
            <person name="Gibbons S.M."/>
            <person name="Avila-Pacheco J."/>
            <person name="Jiang X."/>
            <person name="Kearney S.M."/>
            <person name="Perrotta A.R."/>
            <person name="Berdy B."/>
            <person name="Zhao S."/>
            <person name="Lieberman T.D."/>
            <person name="Swanson P.K."/>
            <person name="Smith M."/>
            <person name="Roesemann S."/>
            <person name="Alexander J.E."/>
            <person name="Rich S.A."/>
            <person name="Livny J."/>
            <person name="Vlamakis H."/>
            <person name="Clish C."/>
            <person name="Bullock K."/>
            <person name="Deik A."/>
            <person name="Scott J."/>
            <person name="Pierce K.A."/>
            <person name="Xavier R.J."/>
            <person name="Alm E.J."/>
        </authorList>
    </citation>
    <scope>NUCLEOTIDE SEQUENCE [LARGE SCALE GENOMIC DNA]</scope>
    <source>
        <strain evidence="15 17">BIOML-A11</strain>
    </source>
</reference>
<dbReference type="EC" id="3.2.1.4" evidence="4"/>
<dbReference type="Gene3D" id="1.50.10.10">
    <property type="match status" value="1"/>
</dbReference>
<dbReference type="InterPro" id="IPR006710">
    <property type="entry name" value="Glyco_hydro_43"/>
</dbReference>
<dbReference type="InterPro" id="IPR008979">
    <property type="entry name" value="Galactose-bd-like_sf"/>
</dbReference>
<evidence type="ECO:0000256" key="8">
    <source>
        <dbReference type="ARBA" id="ARBA00023277"/>
    </source>
</evidence>
<dbReference type="PRINTS" id="PR00735">
    <property type="entry name" value="GLHYDRLASE8"/>
</dbReference>
<evidence type="ECO:0000256" key="12">
    <source>
        <dbReference type="SAM" id="SignalP"/>
    </source>
</evidence>
<dbReference type="PANTHER" id="PTHR43772">
    <property type="entry name" value="ENDO-1,4-BETA-XYLANASE"/>
    <property type="match status" value="1"/>
</dbReference>
<feature type="signal peptide" evidence="12">
    <location>
        <begin position="1"/>
        <end position="22"/>
    </location>
</feature>
<dbReference type="Gene3D" id="2.60.120.260">
    <property type="entry name" value="Galactose-binding domain-like"/>
    <property type="match status" value="1"/>
</dbReference>
<dbReference type="PROSITE" id="PS51175">
    <property type="entry name" value="CBM6"/>
    <property type="match status" value="1"/>
</dbReference>
<dbReference type="InterPro" id="IPR008928">
    <property type="entry name" value="6-hairpin_glycosidase_sf"/>
</dbReference>
<evidence type="ECO:0000256" key="5">
    <source>
        <dbReference type="ARBA" id="ARBA00022651"/>
    </source>
</evidence>
<dbReference type="OrthoDB" id="9803461at2"/>